<dbReference type="PANTHER" id="PTHR42903">
    <property type="entry name" value="INNER MEMBRANE PROTEIN YCCF"/>
    <property type="match status" value="1"/>
</dbReference>
<protein>
    <recommendedName>
        <fullName evidence="1">Inner membrane protein YccF</fullName>
    </recommendedName>
</protein>
<dbReference type="InterPro" id="IPR031308">
    <property type="entry name" value="UCP028777"/>
</dbReference>
<dbReference type="PANTHER" id="PTHR42903:SF1">
    <property type="entry name" value="INNER MEMBRANE PROTEIN YCCF"/>
    <property type="match status" value="1"/>
</dbReference>
<keyword evidence="1" id="KW-1003">Cell membrane</keyword>
<feature type="domain" description="Inner membrane component" evidence="2">
    <location>
        <begin position="69"/>
        <end position="118"/>
    </location>
</feature>
<dbReference type="EMBL" id="JAZHOG010000003">
    <property type="protein sequence ID" value="MEJ8566976.1"/>
    <property type="molecule type" value="Genomic_DNA"/>
</dbReference>
<reference evidence="3 4" key="1">
    <citation type="submission" date="2024-02" db="EMBL/GenBank/DDBJ databases">
        <title>A novel Wenzhouxiangellaceae bacterium, isolated from coastal sediments.</title>
        <authorList>
            <person name="Du Z.-J."/>
            <person name="Ye Y.-Q."/>
            <person name="Zhang X.-Y."/>
        </authorList>
    </citation>
    <scope>NUCLEOTIDE SEQUENCE [LARGE SCALE GENOMIC DNA]</scope>
    <source>
        <strain evidence="3 4">CH-27</strain>
    </source>
</reference>
<comment type="caution">
    <text evidence="3">The sequence shown here is derived from an EMBL/GenBank/DDBJ whole genome shotgun (WGS) entry which is preliminary data.</text>
</comment>
<keyword evidence="1" id="KW-0997">Cell inner membrane</keyword>
<dbReference type="Proteomes" id="UP001359886">
    <property type="component" value="Unassembled WGS sequence"/>
</dbReference>
<comment type="subcellular location">
    <subcellularLocation>
        <location evidence="1">Cell inner membrane</location>
        <topology evidence="1">Multi-pass membrane protein</topology>
    </subcellularLocation>
</comment>
<dbReference type="Pfam" id="PF03733">
    <property type="entry name" value="YccF"/>
    <property type="match status" value="2"/>
</dbReference>
<dbReference type="RefSeq" id="WP_354694297.1">
    <property type="nucleotide sequence ID" value="NZ_JAZHOG010000003.1"/>
</dbReference>
<keyword evidence="4" id="KW-1185">Reference proteome</keyword>
<dbReference type="NCBIfam" id="NF008740">
    <property type="entry name" value="PRK11770.1-2"/>
    <property type="match status" value="1"/>
</dbReference>
<dbReference type="GO" id="GO:0005886">
    <property type="term" value="C:plasma membrane"/>
    <property type="evidence" value="ECO:0007669"/>
    <property type="project" value="UniProtKB-SubCell"/>
</dbReference>
<keyword evidence="1" id="KW-0472">Membrane</keyword>
<feature type="transmembrane region" description="Helical" evidence="1">
    <location>
        <begin position="83"/>
        <end position="104"/>
    </location>
</feature>
<keyword evidence="1" id="KW-0812">Transmembrane</keyword>
<sequence length="126" mass="13599">MNLLLNLVWLILGGFIVVIAYLLGGILLCITIIGIPFGIQCFKLAGLALMPFGAEIREKEPPGGPVAVIMNVIWIILPGLELAAFHLVMAALFAITIIGLPIAAQHLKMTRLALLPFGFEARDRVI</sequence>
<accession>A0AAW9RH31</accession>
<feature type="transmembrane region" description="Helical" evidence="1">
    <location>
        <begin position="6"/>
        <end position="39"/>
    </location>
</feature>
<evidence type="ECO:0000313" key="4">
    <source>
        <dbReference type="Proteomes" id="UP001359886"/>
    </source>
</evidence>
<organism evidence="3 4">
    <name type="scientific">Elongatibacter sediminis</name>
    <dbReference type="NCBI Taxonomy" id="3119006"/>
    <lineage>
        <taxon>Bacteria</taxon>
        <taxon>Pseudomonadati</taxon>
        <taxon>Pseudomonadota</taxon>
        <taxon>Gammaproteobacteria</taxon>
        <taxon>Chromatiales</taxon>
        <taxon>Wenzhouxiangellaceae</taxon>
        <taxon>Elongatibacter</taxon>
    </lineage>
</organism>
<evidence type="ECO:0000259" key="2">
    <source>
        <dbReference type="Pfam" id="PF03733"/>
    </source>
</evidence>
<proteinExistence type="predicted"/>
<dbReference type="PIRSF" id="PIRSF028777">
    <property type="entry name" value="UCP028777"/>
    <property type="match status" value="1"/>
</dbReference>
<evidence type="ECO:0000256" key="1">
    <source>
        <dbReference type="PIRNR" id="PIRNR028777"/>
    </source>
</evidence>
<gene>
    <name evidence="3" type="ORF">V3330_05015</name>
</gene>
<keyword evidence="1" id="KW-1133">Transmembrane helix</keyword>
<name>A0AAW9RH31_9GAMM</name>
<feature type="domain" description="Inner membrane component" evidence="2">
    <location>
        <begin position="4"/>
        <end position="53"/>
    </location>
</feature>
<evidence type="ECO:0000313" key="3">
    <source>
        <dbReference type="EMBL" id="MEJ8566976.1"/>
    </source>
</evidence>
<dbReference type="InterPro" id="IPR005185">
    <property type="entry name" value="YccF"/>
</dbReference>
<dbReference type="AlphaFoldDB" id="A0AAW9RH31"/>
<dbReference type="InterPro" id="IPR052937">
    <property type="entry name" value="Inner_membrane_protein"/>
</dbReference>